<evidence type="ECO:0000313" key="3">
    <source>
        <dbReference type="EMBL" id="GMM56911.1"/>
    </source>
</evidence>
<keyword evidence="2" id="KW-0496">Mitochondrion</keyword>
<comment type="subcellular location">
    <subcellularLocation>
        <location evidence="1">Mitochondrion</location>
    </subcellularLocation>
</comment>
<reference evidence="3 4" key="1">
    <citation type="journal article" date="2023" name="Elife">
        <title>Identification of key yeast species and microbe-microbe interactions impacting larval growth of Drosophila in the wild.</title>
        <authorList>
            <person name="Mure A."/>
            <person name="Sugiura Y."/>
            <person name="Maeda R."/>
            <person name="Honda K."/>
            <person name="Sakurai N."/>
            <person name="Takahashi Y."/>
            <person name="Watada M."/>
            <person name="Katoh T."/>
            <person name="Gotoh A."/>
            <person name="Gotoh Y."/>
            <person name="Taniguchi I."/>
            <person name="Nakamura K."/>
            <person name="Hayashi T."/>
            <person name="Katayama T."/>
            <person name="Uemura T."/>
            <person name="Hattori Y."/>
        </authorList>
    </citation>
    <scope>NUCLEOTIDE SEQUENCE [LARGE SCALE GENOMIC DNA]</scope>
    <source>
        <strain evidence="3 4">KH-74</strain>
    </source>
</reference>
<proteinExistence type="predicted"/>
<dbReference type="GO" id="GO:0005739">
    <property type="term" value="C:mitochondrion"/>
    <property type="evidence" value="ECO:0007669"/>
    <property type="project" value="UniProtKB-SubCell"/>
</dbReference>
<gene>
    <name evidence="3" type="ORF">DAKH74_035270</name>
</gene>
<dbReference type="EMBL" id="BTGD01000010">
    <property type="protein sequence ID" value="GMM56911.1"/>
    <property type="molecule type" value="Genomic_DNA"/>
</dbReference>
<organism evidence="3 4">
    <name type="scientific">Maudiozyma humilis</name>
    <name type="common">Sour dough yeast</name>
    <name type="synonym">Kazachstania humilis</name>
    <dbReference type="NCBI Taxonomy" id="51915"/>
    <lineage>
        <taxon>Eukaryota</taxon>
        <taxon>Fungi</taxon>
        <taxon>Dikarya</taxon>
        <taxon>Ascomycota</taxon>
        <taxon>Saccharomycotina</taxon>
        <taxon>Saccharomycetes</taxon>
        <taxon>Saccharomycetales</taxon>
        <taxon>Saccharomycetaceae</taxon>
        <taxon>Maudiozyma</taxon>
    </lineage>
</organism>
<dbReference type="Pfam" id="PF08692">
    <property type="entry name" value="Pet20"/>
    <property type="match status" value="2"/>
</dbReference>
<dbReference type="AlphaFoldDB" id="A0AAV5RZN9"/>
<sequence length="246" mass="27425">MSVLLSSRTGLLKSSMGISPRCMMTASASVRFESSFSFLSNPGMLLKKQLKQSKRKAKRLSSTVTTTSKYHQRSPCADLSAGSNDPKAVAALNRKYKFYSLPRVPSTGHLDREEVNLSALYSGYRPMFFNHKHFDASNSTNTSTLYEFSMDMDEPNPMWYNSATGLETFEEWDNIPSSVINELKPFVPPPPSGAKKAVAKETAPQQPQLVADPAALLEQMSGLLQKRKGRKKPVFTLIHSKKYPHN</sequence>
<name>A0AAV5RZN9_MAUHU</name>
<evidence type="ECO:0000256" key="2">
    <source>
        <dbReference type="ARBA" id="ARBA00023128"/>
    </source>
</evidence>
<evidence type="ECO:0000313" key="4">
    <source>
        <dbReference type="Proteomes" id="UP001377567"/>
    </source>
</evidence>
<dbReference type="Proteomes" id="UP001377567">
    <property type="component" value="Unassembled WGS sequence"/>
</dbReference>
<protein>
    <submittedName>
        <fullName evidence="3">Pet20 protein</fullName>
    </submittedName>
</protein>
<comment type="caution">
    <text evidence="3">The sequence shown here is derived from an EMBL/GenBank/DDBJ whole genome shotgun (WGS) entry which is preliminary data.</text>
</comment>
<keyword evidence="4" id="KW-1185">Reference proteome</keyword>
<evidence type="ECO:0000256" key="1">
    <source>
        <dbReference type="ARBA" id="ARBA00004173"/>
    </source>
</evidence>
<dbReference type="InterPro" id="IPR014804">
    <property type="entry name" value="Pet20-like"/>
</dbReference>
<accession>A0AAV5RZN9</accession>